<evidence type="ECO:0000313" key="3">
    <source>
        <dbReference type="EMBL" id="TQB74557.1"/>
    </source>
</evidence>
<dbReference type="AlphaFoldDB" id="A0A507QXI1"/>
<evidence type="ECO:0008006" key="5">
    <source>
        <dbReference type="Google" id="ProtNLM"/>
    </source>
</evidence>
<keyword evidence="1" id="KW-0175">Coiled coil</keyword>
<feature type="coiled-coil region" evidence="1">
    <location>
        <begin position="123"/>
        <end position="171"/>
    </location>
</feature>
<dbReference type="Proteomes" id="UP000319663">
    <property type="component" value="Unassembled WGS sequence"/>
</dbReference>
<protein>
    <recommendedName>
        <fullName evidence="5">Kinetochore protein fta7</fullName>
    </recommendedName>
</protein>
<evidence type="ECO:0000256" key="2">
    <source>
        <dbReference type="SAM" id="MobiDB-lite"/>
    </source>
</evidence>
<name>A0A507QXI1_MONPU</name>
<comment type="caution">
    <text evidence="3">The sequence shown here is derived from an EMBL/GenBank/DDBJ whole genome shotgun (WGS) entry which is preliminary data.</text>
</comment>
<reference evidence="3 4" key="1">
    <citation type="submission" date="2019-06" db="EMBL/GenBank/DDBJ databases">
        <title>Wine fermentation using esterase from Monascus purpureus.</title>
        <authorList>
            <person name="Geng C."/>
            <person name="Zhang Y."/>
        </authorList>
    </citation>
    <scope>NUCLEOTIDE SEQUENCE [LARGE SCALE GENOMIC DNA]</scope>
    <source>
        <strain evidence="3">HQ1</strain>
    </source>
</reference>
<evidence type="ECO:0000256" key="1">
    <source>
        <dbReference type="SAM" id="Coils"/>
    </source>
</evidence>
<feature type="compositionally biased region" description="Basic and acidic residues" evidence="2">
    <location>
        <begin position="8"/>
        <end position="20"/>
    </location>
</feature>
<organism evidence="3 4">
    <name type="scientific">Monascus purpureus</name>
    <name type="common">Red mold</name>
    <name type="synonym">Monascus anka</name>
    <dbReference type="NCBI Taxonomy" id="5098"/>
    <lineage>
        <taxon>Eukaryota</taxon>
        <taxon>Fungi</taxon>
        <taxon>Dikarya</taxon>
        <taxon>Ascomycota</taxon>
        <taxon>Pezizomycotina</taxon>
        <taxon>Eurotiomycetes</taxon>
        <taxon>Eurotiomycetidae</taxon>
        <taxon>Eurotiales</taxon>
        <taxon>Aspergillaceae</taxon>
        <taxon>Monascus</taxon>
    </lineage>
</organism>
<evidence type="ECO:0000313" key="4">
    <source>
        <dbReference type="Proteomes" id="UP000319663"/>
    </source>
</evidence>
<keyword evidence="4" id="KW-1185">Reference proteome</keyword>
<dbReference type="Pfam" id="PF13094">
    <property type="entry name" value="CENP-Q"/>
    <property type="match status" value="1"/>
</dbReference>
<proteinExistence type="predicted"/>
<feature type="region of interest" description="Disordered" evidence="2">
    <location>
        <begin position="1"/>
        <end position="24"/>
    </location>
</feature>
<dbReference type="InterPro" id="IPR025212">
    <property type="entry name" value="CAD_CENP-Q"/>
</dbReference>
<gene>
    <name evidence="3" type="ORF">MPDQ_004663</name>
</gene>
<dbReference type="OrthoDB" id="2420947at2759"/>
<dbReference type="EMBL" id="VIFY01000030">
    <property type="protein sequence ID" value="TQB74557.1"/>
    <property type="molecule type" value="Genomic_DNA"/>
</dbReference>
<dbReference type="STRING" id="5098.A0A507QXI1"/>
<sequence>MASKRKRSNDADEKERDSTRNKRFAYLQPRVRRISERTIKSRWTTLPDSAQAKIRDMLSSLERPVIMRQRNDRKRVGTQAAVQAVVRNLGKRLSRVPFPPVTKDSNFEYEAVLDEHRSLKTQLATVTDSIDLLKAEIEREEALLANETRQFQDLEKNAKATETERKRQMKNEHPVLQRLDDLARDSQDQNPPAAYVVANTKNSPMTLSELGDDPDITRLITQLQDHLQSMQRNAAPLSGLRNAIARSQAALNLFEMSED</sequence>
<accession>A0A507QXI1</accession>